<dbReference type="AlphaFoldDB" id="E8WYK0"/>
<evidence type="ECO:0000256" key="1">
    <source>
        <dbReference type="ARBA" id="ARBA00022729"/>
    </source>
</evidence>
<dbReference type="Gene3D" id="3.40.190.10">
    <property type="entry name" value="Periplasmic binding protein-like II"/>
    <property type="match status" value="2"/>
</dbReference>
<keyword evidence="5" id="KW-1185">Reference proteome</keyword>
<dbReference type="InterPro" id="IPR050811">
    <property type="entry name" value="Phosphate_ABC_transporter"/>
</dbReference>
<evidence type="ECO:0000259" key="3">
    <source>
        <dbReference type="Pfam" id="PF12849"/>
    </source>
</evidence>
<dbReference type="STRING" id="1198114.AciX9_0526"/>
<feature type="domain" description="PBP" evidence="3">
    <location>
        <begin position="157"/>
        <end position="338"/>
    </location>
</feature>
<protein>
    <recommendedName>
        <fullName evidence="3">PBP domain-containing protein</fullName>
    </recommendedName>
</protein>
<sequence>MPRALSVFVTPASFSKTTLRLAGCAASVLLMLSAAAQAQTDITQLPYTSKHVTVPADRPYTVAPNTAFVAGNDVLIPLFDKLDKRWAEVEPDVHFKKIMMGSTLSVEGLVSEKSAFGPIGRGNRRPEEDYFTQRFGYAPTYLKIGYDSNPNNKLSTGIWVNASNPIKSITLAQAAAIFTTGSGTGDITHWSQLGVEGEFGEVPIHPYVTRDTSAILAMIDEMRDKFGGRPFTSQVEWLPTEEAAINSVAQDAFGMVLMDYWNNVAVMKGVTTWKHLPDFGPRIKFVPMAYEAGGTLSDGTLTGPLHPMASAIGININRVPGKPLDPWLKAYCEFLLSKDVQDIIGSPEMRKVGFRPLQPGEAAEELKKIE</sequence>
<feature type="chain" id="PRO_5003230073" description="PBP domain-containing protein" evidence="2">
    <location>
        <begin position="39"/>
        <end position="370"/>
    </location>
</feature>
<dbReference type="EMBL" id="CP002480">
    <property type="protein sequence ID" value="ADW67598.1"/>
    <property type="molecule type" value="Genomic_DNA"/>
</dbReference>
<accession>E8WYK0</accession>
<dbReference type="SUPFAM" id="SSF53850">
    <property type="entry name" value="Periplasmic binding protein-like II"/>
    <property type="match status" value="1"/>
</dbReference>
<dbReference type="eggNOG" id="COG0226">
    <property type="taxonomic scope" value="Bacteria"/>
</dbReference>
<reference evidence="5" key="1">
    <citation type="submission" date="2011-01" db="EMBL/GenBank/DDBJ databases">
        <title>Complete sequence of chromosome of Acidobacterium sp. MP5ACTX9.</title>
        <authorList>
            <consortium name="US DOE Joint Genome Institute"/>
            <person name="Lucas S."/>
            <person name="Copeland A."/>
            <person name="Lapidus A."/>
            <person name="Cheng J.-F."/>
            <person name="Goodwin L."/>
            <person name="Pitluck S."/>
            <person name="Teshima H."/>
            <person name="Detter J.C."/>
            <person name="Han C."/>
            <person name="Tapia R."/>
            <person name="Land M."/>
            <person name="Hauser L."/>
            <person name="Kyrpides N."/>
            <person name="Ivanova N."/>
            <person name="Ovchinnikova G."/>
            <person name="Pagani I."/>
            <person name="Rawat S.R."/>
            <person name="Mannisto M."/>
            <person name="Haggblom M.M."/>
            <person name="Woyke T."/>
        </authorList>
    </citation>
    <scope>NUCLEOTIDE SEQUENCE [LARGE SCALE GENOMIC DNA]</scope>
    <source>
        <strain evidence="5">MP5ACTX9</strain>
    </source>
</reference>
<dbReference type="PANTHER" id="PTHR30570:SF6">
    <property type="entry name" value="PHOSPHATE-BINDING PROTEIN PSTS"/>
    <property type="match status" value="1"/>
</dbReference>
<evidence type="ECO:0000313" key="5">
    <source>
        <dbReference type="Proteomes" id="UP000000343"/>
    </source>
</evidence>
<dbReference type="PaxDb" id="1198114-AciX9_0526"/>
<dbReference type="HOGENOM" id="CLU_026228_6_0_0"/>
<organism evidence="5">
    <name type="scientific">Granulicella tundricola (strain ATCC BAA-1859 / DSM 23138 / MP5ACTX9)</name>
    <dbReference type="NCBI Taxonomy" id="1198114"/>
    <lineage>
        <taxon>Bacteria</taxon>
        <taxon>Pseudomonadati</taxon>
        <taxon>Acidobacteriota</taxon>
        <taxon>Terriglobia</taxon>
        <taxon>Terriglobales</taxon>
        <taxon>Acidobacteriaceae</taxon>
        <taxon>Granulicella</taxon>
    </lineage>
</organism>
<dbReference type="Proteomes" id="UP000000343">
    <property type="component" value="Chromosome"/>
</dbReference>
<name>E8WYK0_GRATM</name>
<gene>
    <name evidence="4" type="ordered locus">AciX9_0526</name>
</gene>
<dbReference type="InterPro" id="IPR024370">
    <property type="entry name" value="PBP_domain"/>
</dbReference>
<proteinExistence type="predicted"/>
<dbReference type="Pfam" id="PF12849">
    <property type="entry name" value="PBP_like_2"/>
    <property type="match status" value="1"/>
</dbReference>
<feature type="signal peptide" evidence="2">
    <location>
        <begin position="1"/>
        <end position="38"/>
    </location>
</feature>
<dbReference type="OrthoDB" id="506979at2"/>
<evidence type="ECO:0000313" key="4">
    <source>
        <dbReference type="EMBL" id="ADW67598.1"/>
    </source>
</evidence>
<dbReference type="KEGG" id="acm:AciX9_0526"/>
<dbReference type="PANTHER" id="PTHR30570">
    <property type="entry name" value="PERIPLASMIC PHOSPHATE BINDING COMPONENT OF PHOSPHATE ABC TRANSPORTER"/>
    <property type="match status" value="1"/>
</dbReference>
<evidence type="ECO:0000256" key="2">
    <source>
        <dbReference type="SAM" id="SignalP"/>
    </source>
</evidence>
<keyword evidence="1 2" id="KW-0732">Signal</keyword>